<sequence>MEKFYRILLSKRLNLQSFTLITMLEAYSDLGILEKMEKFYYKVLNSNAYMKDDLIRKVANVYVEHCRFARLEEFGNEISGRTGRSELVWTILLLSAAGLLSRRGMDSIARNGNSKSKTEHNIHKYTHRGLGWLVGEHGWEPHIPGSNPLYYGLASSVGQRECGPDAGGNENWNNCTHVLEKWKRYAYLEATVEMKTDPLVISTFGKGPFILKCEKLFTSRIKIYGKEALEIY</sequence>
<gene>
    <name evidence="1" type="ORF">M5K25_000122</name>
</gene>
<evidence type="ECO:0000313" key="2">
    <source>
        <dbReference type="Proteomes" id="UP001552299"/>
    </source>
</evidence>
<organism evidence="1 2">
    <name type="scientific">Dendrobium thyrsiflorum</name>
    <name type="common">Pinecone-like raceme dendrobium</name>
    <name type="synonym">Orchid</name>
    <dbReference type="NCBI Taxonomy" id="117978"/>
    <lineage>
        <taxon>Eukaryota</taxon>
        <taxon>Viridiplantae</taxon>
        <taxon>Streptophyta</taxon>
        <taxon>Embryophyta</taxon>
        <taxon>Tracheophyta</taxon>
        <taxon>Spermatophyta</taxon>
        <taxon>Magnoliopsida</taxon>
        <taxon>Liliopsida</taxon>
        <taxon>Asparagales</taxon>
        <taxon>Orchidaceae</taxon>
        <taxon>Epidendroideae</taxon>
        <taxon>Malaxideae</taxon>
        <taxon>Dendrobiinae</taxon>
        <taxon>Dendrobium</taxon>
    </lineage>
</organism>
<evidence type="ECO:0000313" key="1">
    <source>
        <dbReference type="EMBL" id="KAL0928249.1"/>
    </source>
</evidence>
<dbReference type="PANTHER" id="PTHR47493">
    <property type="entry name" value="OS08G0520200 PROTEIN"/>
    <property type="match status" value="1"/>
</dbReference>
<evidence type="ECO:0008006" key="3">
    <source>
        <dbReference type="Google" id="ProtNLM"/>
    </source>
</evidence>
<name>A0ABD0VT49_DENTH</name>
<accession>A0ABD0VT49</accession>
<protein>
    <recommendedName>
        <fullName evidence="3">Pentatricopeptide repeat-containing protein</fullName>
    </recommendedName>
</protein>
<proteinExistence type="predicted"/>
<keyword evidence="2" id="KW-1185">Reference proteome</keyword>
<comment type="caution">
    <text evidence="1">The sequence shown here is derived from an EMBL/GenBank/DDBJ whole genome shotgun (WGS) entry which is preliminary data.</text>
</comment>
<dbReference type="Proteomes" id="UP001552299">
    <property type="component" value="Unassembled WGS sequence"/>
</dbReference>
<reference evidence="1 2" key="1">
    <citation type="journal article" date="2024" name="Plant Biotechnol. J.">
        <title>Dendrobium thyrsiflorum genome and its molecular insights into genes involved in important horticultural traits.</title>
        <authorList>
            <person name="Chen B."/>
            <person name="Wang J.Y."/>
            <person name="Zheng P.J."/>
            <person name="Li K.L."/>
            <person name="Liang Y.M."/>
            <person name="Chen X.F."/>
            <person name="Zhang C."/>
            <person name="Zhao X."/>
            <person name="He X."/>
            <person name="Zhang G.Q."/>
            <person name="Liu Z.J."/>
            <person name="Xu Q."/>
        </authorList>
    </citation>
    <scope>NUCLEOTIDE SEQUENCE [LARGE SCALE GENOMIC DNA]</scope>
    <source>
        <strain evidence="1">GZMU011</strain>
    </source>
</reference>
<dbReference type="PANTHER" id="PTHR47493:SF3">
    <property type="entry name" value="PENTACOTRIPEPTIDE-REPEAT REGION OF PRORP DOMAIN-CONTAINING PROTEIN"/>
    <property type="match status" value="1"/>
</dbReference>
<dbReference type="AlphaFoldDB" id="A0ABD0VT49"/>
<dbReference type="EMBL" id="JANQDX010000001">
    <property type="protein sequence ID" value="KAL0928249.1"/>
    <property type="molecule type" value="Genomic_DNA"/>
</dbReference>